<dbReference type="EMBL" id="QOKY01000204">
    <property type="protein sequence ID" value="RMZ52579.1"/>
    <property type="molecule type" value="Genomic_DNA"/>
</dbReference>
<dbReference type="PANTHER" id="PTHR15678:SF6">
    <property type="entry name" value="BRIDGE-LIKE LIPID TRANSFER PROTEIN FAMILY MEMBER 2"/>
    <property type="match status" value="1"/>
</dbReference>
<feature type="region of interest" description="Disordered" evidence="2">
    <location>
        <begin position="642"/>
        <end position="743"/>
    </location>
</feature>
<accession>A0A3M7KRV0</accession>
<comment type="caution">
    <text evidence="3">The sequence shown here is derived from an EMBL/GenBank/DDBJ whole genome shotgun (WGS) entry which is preliminary data.</text>
</comment>
<reference evidence="4" key="1">
    <citation type="journal article" date="2018" name="Algal Res.">
        <title>Characterization of plant carbon substrate utilization by Auxenochlorella protothecoides.</title>
        <authorList>
            <person name="Vogler B.W."/>
            <person name="Starkenburg S.R."/>
            <person name="Sudasinghe N."/>
            <person name="Schambach J.Y."/>
            <person name="Rollin J.A."/>
            <person name="Pattathil S."/>
            <person name="Barry A.N."/>
        </authorList>
    </citation>
    <scope>NUCLEOTIDE SEQUENCE [LARGE SCALE GENOMIC DNA]</scope>
    <source>
        <strain evidence="4">UTEX 25</strain>
    </source>
</reference>
<feature type="compositionally biased region" description="Low complexity" evidence="2">
    <location>
        <begin position="652"/>
        <end position="662"/>
    </location>
</feature>
<feature type="compositionally biased region" description="Basic residues" evidence="2">
    <location>
        <begin position="363"/>
        <end position="372"/>
    </location>
</feature>
<dbReference type="AlphaFoldDB" id="A0A3M7KRV0"/>
<feature type="compositionally biased region" description="Low complexity" evidence="2">
    <location>
        <begin position="595"/>
        <end position="604"/>
    </location>
</feature>
<evidence type="ECO:0000256" key="2">
    <source>
        <dbReference type="SAM" id="MobiDB-lite"/>
    </source>
</evidence>
<feature type="compositionally biased region" description="Gly residues" evidence="2">
    <location>
        <begin position="446"/>
        <end position="458"/>
    </location>
</feature>
<feature type="region of interest" description="Disordered" evidence="2">
    <location>
        <begin position="583"/>
        <end position="628"/>
    </location>
</feature>
<dbReference type="Proteomes" id="UP000279271">
    <property type="component" value="Unassembled WGS sequence"/>
</dbReference>
<evidence type="ECO:0000313" key="4">
    <source>
        <dbReference type="Proteomes" id="UP000279271"/>
    </source>
</evidence>
<dbReference type="InterPro" id="IPR045167">
    <property type="entry name" value="Hobbit"/>
</dbReference>
<evidence type="ECO:0000313" key="3">
    <source>
        <dbReference type="EMBL" id="RMZ52579.1"/>
    </source>
</evidence>
<dbReference type="Pfam" id="PF10344">
    <property type="entry name" value="Hobbit"/>
    <property type="match status" value="1"/>
</dbReference>
<protein>
    <submittedName>
        <fullName evidence="3">Uncharacterized protein</fullName>
    </submittedName>
</protein>
<evidence type="ECO:0000256" key="1">
    <source>
        <dbReference type="SAM" id="Coils"/>
    </source>
</evidence>
<organism evidence="3 4">
    <name type="scientific">Auxenochlorella protothecoides</name>
    <name type="common">Green microalga</name>
    <name type="synonym">Chlorella protothecoides</name>
    <dbReference type="NCBI Taxonomy" id="3075"/>
    <lineage>
        <taxon>Eukaryota</taxon>
        <taxon>Viridiplantae</taxon>
        <taxon>Chlorophyta</taxon>
        <taxon>core chlorophytes</taxon>
        <taxon>Trebouxiophyceae</taxon>
        <taxon>Chlorellales</taxon>
        <taxon>Chlorellaceae</taxon>
        <taxon>Auxenochlorella</taxon>
    </lineage>
</organism>
<feature type="region of interest" description="Disordered" evidence="2">
    <location>
        <begin position="353"/>
        <end position="467"/>
    </location>
</feature>
<feature type="coiled-coil region" evidence="1">
    <location>
        <begin position="170"/>
        <end position="197"/>
    </location>
</feature>
<name>A0A3M7KRV0_AUXPR</name>
<feature type="compositionally biased region" description="Polar residues" evidence="2">
    <location>
        <begin position="421"/>
        <end position="443"/>
    </location>
</feature>
<gene>
    <name evidence="3" type="ORF">APUTEX25_003722</name>
</gene>
<proteinExistence type="predicted"/>
<sequence length="743" mass="78729">MEGTEFEVLVEVVEMLLSQGPGVDTVGEEGSLLAADCAGDEVEDARQSYALLRRELAEARALTVEQRRWLGLQLLRLDRSGALSPPDSAGLGLPLQVAALELHAFAGGAAQGAASSAAGAGAPAAFDLGLGPLADPDAELDGAVRAYLYSPRAHAVPAQGLLLCWAEEQEERAATTLEAARSSLQDLKAEARKRQQNRFASRLRLQVDRVVWQLCSPGREPFVQASIRRLCLDRLRNRDHSGSFKFVIHRIEVLDALGTLEPAPGVGAGVILSVWNPDASWARDDVLRLVATLGVPTKARRGGDGEGGGGNHTVYEHVDASLHPLAVHLTESIAVAFWEYFFPKEPDAAKRQAAFAQSFKPAPSRKGHRRARTALPSEAEGGSLAGELSHGEGSGSFTPPPLGACATPRSAPSKLHRRGTSEGQGSLSRQGSASHDLTISPENSVGGAGSPLFGSGGRRGVRQASMSAVVRTSRRYLRRMGGVGGEGSKSARRPSTAAARKPRFKHFRTNRMHCRVTYAGYPLTFTDLKLVLDNRTYENFEGGWRDLLARIKWDTVKSVAKSVTGLQGRKFKELLSDSAAEVEVPAKQKTGSHGKGLLASLGLGKSKHSRQSSGSESGSSTVPLTGEQAQTAHKARMLFGGTHALSRPHPPATAASSSSQHAQRGHTPDASPQRGGVPRSPPSTQRSAGSLGGGMEPEPLSSATHSDEHTAEALLGTGGQPQGWVQKVAQRAQHGAARLRESI</sequence>
<dbReference type="PANTHER" id="PTHR15678">
    <property type="entry name" value="ANTIGEN MLAA-22-RELATED"/>
    <property type="match status" value="1"/>
</dbReference>
<feature type="region of interest" description="Disordered" evidence="2">
    <location>
        <begin position="480"/>
        <end position="500"/>
    </location>
</feature>
<feature type="compositionally biased region" description="Low complexity" evidence="2">
    <location>
        <begin position="611"/>
        <end position="620"/>
    </location>
</feature>
<keyword evidence="1" id="KW-0175">Coiled coil</keyword>